<evidence type="ECO:0000313" key="3">
    <source>
        <dbReference type="EMBL" id="EDO32271.1"/>
    </source>
</evidence>
<feature type="transmembrane region" description="Helical" evidence="2">
    <location>
        <begin position="63"/>
        <end position="86"/>
    </location>
</feature>
<gene>
    <name evidence="3" type="ORF">NEMVEDRAFT_v1g218118</name>
</gene>
<dbReference type="AlphaFoldDB" id="A7SVJ0"/>
<keyword evidence="2" id="KW-1133">Transmembrane helix</keyword>
<sequence>MLMHASGEQSWWGSFIAKIMMEFFSTSQQSVFPQEKVFLMLAVLVFYSQGVRGTSSLVFIARVFVVLAVLCLLLGCSWVFMVLAVLAQHSPDVTTTVESLLTLLDNVLSKSGSRKMSGIDTRYVDFSLVGWILLLFAHVLDTCNGGNGSSDSSGRSSDKWDFIMPPPSIQTTPQTSSLTGYRQQRHKLRRQIVLHEKQLQELQKQQKKVMEVEGMQPSDVHHFQQAYLKSKFTSQALKGLKVNTYISQGLKALKVNTYISQGLKGLKVNTYISQGLKVNTYTSQGLKGLKVNTYISQGLKVNTYISQGLKGLKVKTYISQGLKVNTYISQGLKTQGETVTTTFMFPPKPVPANATPLDPPPVSPLLKLSSAIDARLELGVEMEAESDLKTLQVRIVDSMLYSSDHLLTSLLVKSNVNPESSCSHIKKSADKLSKGKIMFIATKEFFIFI</sequence>
<dbReference type="EMBL" id="DS469837">
    <property type="protein sequence ID" value="EDO32271.1"/>
    <property type="molecule type" value="Genomic_DNA"/>
</dbReference>
<feature type="coiled-coil region" evidence="1">
    <location>
        <begin position="178"/>
        <end position="212"/>
    </location>
</feature>
<accession>A7SVJ0</accession>
<dbReference type="HOGENOM" id="CLU_610168_0_0_1"/>
<dbReference type="GO" id="GO:0061631">
    <property type="term" value="F:ubiquitin conjugating enzyme activity"/>
    <property type="evidence" value="ECO:0000318"/>
    <property type="project" value="GO_Central"/>
</dbReference>
<protein>
    <submittedName>
        <fullName evidence="3">Uncharacterized protein</fullName>
    </submittedName>
</protein>
<evidence type="ECO:0000313" key="4">
    <source>
        <dbReference type="Proteomes" id="UP000001593"/>
    </source>
</evidence>
<evidence type="ECO:0000256" key="2">
    <source>
        <dbReference type="SAM" id="Phobius"/>
    </source>
</evidence>
<organism evidence="3 4">
    <name type="scientific">Nematostella vectensis</name>
    <name type="common">Starlet sea anemone</name>
    <dbReference type="NCBI Taxonomy" id="45351"/>
    <lineage>
        <taxon>Eukaryota</taxon>
        <taxon>Metazoa</taxon>
        <taxon>Cnidaria</taxon>
        <taxon>Anthozoa</taxon>
        <taxon>Hexacorallia</taxon>
        <taxon>Actiniaria</taxon>
        <taxon>Edwardsiidae</taxon>
        <taxon>Nematostella</taxon>
    </lineage>
</organism>
<name>A7SVJ0_NEMVE</name>
<keyword evidence="4" id="KW-1185">Reference proteome</keyword>
<keyword evidence="2" id="KW-0472">Membrane</keyword>
<dbReference type="Proteomes" id="UP000001593">
    <property type="component" value="Unassembled WGS sequence"/>
</dbReference>
<dbReference type="GO" id="GO:0005829">
    <property type="term" value="C:cytosol"/>
    <property type="evidence" value="ECO:0007669"/>
    <property type="project" value="GOC"/>
</dbReference>
<dbReference type="STRING" id="45351.A7SVJ0"/>
<keyword evidence="1" id="KW-0175">Coiled coil</keyword>
<evidence type="ECO:0000256" key="1">
    <source>
        <dbReference type="SAM" id="Coils"/>
    </source>
</evidence>
<keyword evidence="2" id="KW-0812">Transmembrane</keyword>
<dbReference type="InParanoid" id="A7SVJ0"/>
<dbReference type="GO" id="GO:0042147">
    <property type="term" value="P:retrograde transport, endosome to Golgi"/>
    <property type="evidence" value="ECO:0000318"/>
    <property type="project" value="GO_Central"/>
</dbReference>
<reference evidence="3 4" key="1">
    <citation type="journal article" date="2007" name="Science">
        <title>Sea anemone genome reveals ancestral eumetazoan gene repertoire and genomic organization.</title>
        <authorList>
            <person name="Putnam N.H."/>
            <person name="Srivastava M."/>
            <person name="Hellsten U."/>
            <person name="Dirks B."/>
            <person name="Chapman J."/>
            <person name="Salamov A."/>
            <person name="Terry A."/>
            <person name="Shapiro H."/>
            <person name="Lindquist E."/>
            <person name="Kapitonov V.V."/>
            <person name="Jurka J."/>
            <person name="Genikhovich G."/>
            <person name="Grigoriev I.V."/>
            <person name="Lucas S.M."/>
            <person name="Steele R.E."/>
            <person name="Finnerty J.R."/>
            <person name="Technau U."/>
            <person name="Martindale M.Q."/>
            <person name="Rokhsar D.S."/>
        </authorList>
    </citation>
    <scope>NUCLEOTIDE SEQUENCE [LARGE SCALE GENOMIC DNA]</scope>
    <source>
        <strain evidence="4">CH2 X CH6</strain>
    </source>
</reference>
<proteinExistence type="predicted"/>